<evidence type="ECO:0000256" key="6">
    <source>
        <dbReference type="PIRSR" id="PIRSR018153-1"/>
    </source>
</evidence>
<keyword evidence="7" id="KW-0812">Transmembrane</keyword>
<dbReference type="GO" id="GO:0000032">
    <property type="term" value="P:cell wall mannoprotein biosynthetic process"/>
    <property type="evidence" value="ECO:0007669"/>
    <property type="project" value="TreeGrafter"/>
</dbReference>
<evidence type="ECO:0008006" key="10">
    <source>
        <dbReference type="Google" id="ProtNLM"/>
    </source>
</evidence>
<dbReference type="InterPro" id="IPR029044">
    <property type="entry name" value="Nucleotide-diphossugar_trans"/>
</dbReference>
<feature type="transmembrane region" description="Helical" evidence="7">
    <location>
        <begin position="37"/>
        <end position="58"/>
    </location>
</feature>
<keyword evidence="4" id="KW-0808">Transferase</keyword>
<dbReference type="GO" id="GO:0016020">
    <property type="term" value="C:membrane"/>
    <property type="evidence" value="ECO:0007669"/>
    <property type="project" value="UniProtKB-SubCell"/>
</dbReference>
<dbReference type="GO" id="GO:0006487">
    <property type="term" value="P:protein N-linked glycosylation"/>
    <property type="evidence" value="ECO:0007669"/>
    <property type="project" value="TreeGrafter"/>
</dbReference>
<evidence type="ECO:0000313" key="8">
    <source>
        <dbReference type="EMBL" id="QOU21969.1"/>
    </source>
</evidence>
<dbReference type="PANTHER" id="PTHR31121:SF2">
    <property type="entry name" value="MANNOSYLTRANSFERASE KTR5-RELATED"/>
    <property type="match status" value="1"/>
</dbReference>
<dbReference type="Proteomes" id="UP000663131">
    <property type="component" value="Chromosome 9"/>
</dbReference>
<dbReference type="Gene3D" id="3.90.550.10">
    <property type="entry name" value="Spore Coat Polysaccharide Biosynthesis Protein SpsA, Chain A"/>
    <property type="match status" value="1"/>
</dbReference>
<dbReference type="PIRSF" id="PIRSF018153">
    <property type="entry name" value="Glyco_trans_15"/>
    <property type="match status" value="1"/>
</dbReference>
<protein>
    <recommendedName>
        <fullName evidence="10">Mannosyltransferase</fullName>
    </recommendedName>
</protein>
<accession>A0A871R7X2</accession>
<dbReference type="EMBL" id="CP063137">
    <property type="protein sequence ID" value="QOU21969.1"/>
    <property type="molecule type" value="Genomic_DNA"/>
</dbReference>
<sequence>MRLPHSSRMSKREILYVTSSTLRHAINNCRKIRRRSIVKIATCISFLAATIFILIVWLEREAKLKAITSLDLLSLDDKYSPQMLHMVPMRERAIASSVDSVFESGCRDIKDEIGKPREKAAMVVLARNSELDGVLSSMKSLERHFNQWFNYPWVFLNDEEFTEEFKVEVGKIASGKTEFGIIPEHKWHMPFEKDDPVTFAEAVEEQGDRGIMYGSMPAYHRMCRFYSGYFFEHELVQKYDWYWRVEPDVDFYCDITYDPFREMKLHNKKYGFTIMIKELINTVPNLFRYTLSFARENEMEFTDSWSLFAKSFGRVKGTNEKDYKDIKDMKQFWNRLQQRVPILDAVDWSTDSSGDDLSEYGFQSLVSAGNSASTDRSKIDMFNNMEYSLCHFWSNFEISRTDLFLSPEYKKYFDFLEKSGGFYMERWGDAPIHSLATGLFLSQSEMHYFRDIGYRHSTLEHCPLNSPFQRSYRESKNYTHGYTQKEERYWRKYDAPVANSRVGTGCRCRCPTGYSDIENSGSTCIPLWALLSESKRHPRAKLDLNKIEHEAVQMYRAYVKKNPQKGGSWKLSENDRHKLEKYVLSG</sequence>
<reference evidence="8" key="1">
    <citation type="submission" date="2020-10" db="EMBL/GenBank/DDBJ databases">
        <authorList>
            <person name="Palmer J.M."/>
        </authorList>
    </citation>
    <scope>NUCLEOTIDE SEQUENCE</scope>
    <source>
        <strain evidence="8">UCD 2041</strain>
    </source>
</reference>
<dbReference type="GO" id="GO:0005794">
    <property type="term" value="C:Golgi apparatus"/>
    <property type="evidence" value="ECO:0007669"/>
    <property type="project" value="TreeGrafter"/>
</dbReference>
<dbReference type="InterPro" id="IPR002685">
    <property type="entry name" value="Glyco_trans_15"/>
</dbReference>
<dbReference type="KEGG" id="bbrx:BRETT_002133"/>
<dbReference type="GeneID" id="64574057"/>
<keyword evidence="5" id="KW-0735">Signal-anchor</keyword>
<evidence type="ECO:0000313" key="9">
    <source>
        <dbReference type="Proteomes" id="UP000663131"/>
    </source>
</evidence>
<comment type="subcellular location">
    <subcellularLocation>
        <location evidence="1">Membrane</location>
        <topology evidence="1">Single-pass type II membrane protein</topology>
    </subcellularLocation>
</comment>
<evidence type="ECO:0000256" key="4">
    <source>
        <dbReference type="ARBA" id="ARBA00022679"/>
    </source>
</evidence>
<name>A0A871R7X2_DEKBR</name>
<evidence type="ECO:0000256" key="7">
    <source>
        <dbReference type="SAM" id="Phobius"/>
    </source>
</evidence>
<dbReference type="RefSeq" id="XP_041138462.1">
    <property type="nucleotide sequence ID" value="XM_041280671.1"/>
</dbReference>
<comment type="similarity">
    <text evidence="2">Belongs to the glycosyltransferase 15 family.</text>
</comment>
<dbReference type="SUPFAM" id="SSF53448">
    <property type="entry name" value="Nucleotide-diphospho-sugar transferases"/>
    <property type="match status" value="1"/>
</dbReference>
<gene>
    <name evidence="8" type="ORF">BRETT_002133</name>
</gene>
<dbReference type="GO" id="GO:0000026">
    <property type="term" value="F:alpha-1,2-mannosyltransferase activity"/>
    <property type="evidence" value="ECO:0007669"/>
    <property type="project" value="TreeGrafter"/>
</dbReference>
<evidence type="ECO:0000256" key="5">
    <source>
        <dbReference type="ARBA" id="ARBA00022968"/>
    </source>
</evidence>
<keyword evidence="3" id="KW-0328">Glycosyltransferase</keyword>
<dbReference type="AlphaFoldDB" id="A0A871R7X2"/>
<reference evidence="8" key="2">
    <citation type="journal article" name="BMC Genomics">
        <title>New genome assemblies reveal patterns of domestication and adaptation across Brettanomyces (Dekkera) species.</title>
        <authorList>
            <person name="Roach M.J."/>
            <person name="Borneman A.R."/>
        </authorList>
    </citation>
    <scope>NUCLEOTIDE SEQUENCE</scope>
    <source>
        <strain evidence="8">UCD 2041</strain>
    </source>
</reference>
<organism evidence="8 9">
    <name type="scientific">Dekkera bruxellensis</name>
    <name type="common">Brettanomyces custersii</name>
    <dbReference type="NCBI Taxonomy" id="5007"/>
    <lineage>
        <taxon>Eukaryota</taxon>
        <taxon>Fungi</taxon>
        <taxon>Dikarya</taxon>
        <taxon>Ascomycota</taxon>
        <taxon>Saccharomycotina</taxon>
        <taxon>Pichiomycetes</taxon>
        <taxon>Pichiales</taxon>
        <taxon>Pichiaceae</taxon>
        <taxon>Brettanomyces</taxon>
    </lineage>
</organism>
<evidence type="ECO:0000256" key="3">
    <source>
        <dbReference type="ARBA" id="ARBA00022676"/>
    </source>
</evidence>
<feature type="active site" description="Nucleophile" evidence="6">
    <location>
        <position position="397"/>
    </location>
</feature>
<keyword evidence="7" id="KW-1133">Transmembrane helix</keyword>
<evidence type="ECO:0000256" key="1">
    <source>
        <dbReference type="ARBA" id="ARBA00004606"/>
    </source>
</evidence>
<evidence type="ECO:0000256" key="2">
    <source>
        <dbReference type="ARBA" id="ARBA00007677"/>
    </source>
</evidence>
<dbReference type="PANTHER" id="PTHR31121">
    <property type="entry name" value="ALPHA-1,2 MANNOSYLTRANSFERASE KTR1"/>
    <property type="match status" value="1"/>
</dbReference>
<proteinExistence type="inferred from homology"/>
<dbReference type="OrthoDB" id="439943at2759"/>
<dbReference type="Pfam" id="PF01793">
    <property type="entry name" value="Glyco_transf_15"/>
    <property type="match status" value="1"/>
</dbReference>
<keyword evidence="7" id="KW-0472">Membrane</keyword>